<evidence type="ECO:0000256" key="1">
    <source>
        <dbReference type="ARBA" id="ARBA00011738"/>
    </source>
</evidence>
<comment type="subunit">
    <text evidence="1">Homodimer.</text>
</comment>
<dbReference type="InterPro" id="IPR004364">
    <property type="entry name" value="Aa-tRNA-synt_II"/>
</dbReference>
<proteinExistence type="predicted"/>
<evidence type="ECO:0000256" key="5">
    <source>
        <dbReference type="ARBA" id="ARBA00052794"/>
    </source>
</evidence>
<accession>A0AB33Z2Q9</accession>
<dbReference type="Gene3D" id="3.30.930.10">
    <property type="entry name" value="Bira Bifunctional Protein, Domain 2"/>
    <property type="match status" value="1"/>
</dbReference>
<name>A0AB33Z2Q9_9GAMM</name>
<comment type="caution">
    <text evidence="7">The sequence shown here is derived from an EMBL/GenBank/DDBJ whole genome shotgun (WGS) entry which is preliminary data.</text>
</comment>
<dbReference type="GO" id="GO:0005829">
    <property type="term" value="C:cytosol"/>
    <property type="evidence" value="ECO:0007669"/>
    <property type="project" value="TreeGrafter"/>
</dbReference>
<dbReference type="InterPro" id="IPR045864">
    <property type="entry name" value="aa-tRNA-synth_II/BPL/LPL"/>
</dbReference>
<dbReference type="PROSITE" id="PS50862">
    <property type="entry name" value="AA_TRNA_LIGASE_II"/>
    <property type="match status" value="1"/>
</dbReference>
<dbReference type="NCBIfam" id="TIGR00462">
    <property type="entry name" value="genX"/>
    <property type="match status" value="1"/>
</dbReference>
<dbReference type="FunFam" id="3.30.930.10:FF:000017">
    <property type="entry name" value="Elongation factor P--(R)-beta-lysine ligase"/>
    <property type="match status" value="1"/>
</dbReference>
<sequence>MTDLNNKQWPPTCSAALLHQRAELYRTIRAFFIEKAVLEVETPVLSAAASCDINLDSFCTALSASQKLYLQTSPEFAMKRLLAAGSGSIYQIAKSFRQSERGRFHNPEFTLLEWYRVGFKLADLINEMVELLMLCFGQNLAYRTVTYQQLFQQLTGLNPHQLTYSDLMAYATTQGNPEASDICGGKLSNGLDYVFSQYVQPKLKKDLVYFVTDYPECMAMLAQLDEGPPVTAKRFEVYFNNVELANGYEELTDAAEQARRFRDELTQREQGGLDGLPMDKNLLAALAHGMPECSGVALGLDRLLMLMTGANAIDDVLTFPIDRA</sequence>
<dbReference type="InterPro" id="IPR006195">
    <property type="entry name" value="aa-tRNA-synth_II"/>
</dbReference>
<protein>
    <submittedName>
        <fullName evidence="7">Lysyl-tRNA synthetase GenX</fullName>
    </submittedName>
</protein>
<dbReference type="RefSeq" id="WP_016390028.1">
    <property type="nucleotide sequence ID" value="NZ_JARGOU010000001.1"/>
</dbReference>
<comment type="catalytic activity">
    <reaction evidence="5">
        <text>D-beta-lysine + L-lysyl-[protein] + ATP = N(6)-((3R)-3,6-diaminohexanoyl)-L-lysyl-[protein] + AMP + diphosphate + H(+)</text>
        <dbReference type="Rhea" id="RHEA:83435"/>
        <dbReference type="Rhea" id="RHEA-COMP:9752"/>
        <dbReference type="Rhea" id="RHEA-COMP:20131"/>
        <dbReference type="ChEBI" id="CHEBI:15378"/>
        <dbReference type="ChEBI" id="CHEBI:29969"/>
        <dbReference type="ChEBI" id="CHEBI:30616"/>
        <dbReference type="ChEBI" id="CHEBI:33019"/>
        <dbReference type="ChEBI" id="CHEBI:84138"/>
        <dbReference type="ChEBI" id="CHEBI:156053"/>
        <dbReference type="ChEBI" id="CHEBI:456215"/>
    </reaction>
    <physiologicalReaction direction="left-to-right" evidence="5">
        <dbReference type="Rhea" id="RHEA:83436"/>
    </physiologicalReaction>
</comment>
<evidence type="ECO:0000256" key="4">
    <source>
        <dbReference type="ARBA" id="ARBA00022840"/>
    </source>
</evidence>
<dbReference type="SUPFAM" id="SSF55681">
    <property type="entry name" value="Class II aaRS and biotin synthetases"/>
    <property type="match status" value="1"/>
</dbReference>
<feature type="domain" description="Aminoacyl-transfer RNA synthetases class-II family profile" evidence="6">
    <location>
        <begin position="21"/>
        <end position="320"/>
    </location>
</feature>
<dbReference type="PRINTS" id="PR00982">
    <property type="entry name" value="TRNASYNTHLYS"/>
</dbReference>
<dbReference type="NCBIfam" id="NF006828">
    <property type="entry name" value="PRK09350.1"/>
    <property type="match status" value="1"/>
</dbReference>
<dbReference type="GO" id="GO:0005524">
    <property type="term" value="F:ATP binding"/>
    <property type="evidence" value="ECO:0007669"/>
    <property type="project" value="UniProtKB-KW"/>
</dbReference>
<dbReference type="InterPro" id="IPR018149">
    <property type="entry name" value="Lys-tRNA-synth_II_C"/>
</dbReference>
<evidence type="ECO:0000256" key="2">
    <source>
        <dbReference type="ARBA" id="ARBA00022598"/>
    </source>
</evidence>
<dbReference type="GO" id="GO:0006430">
    <property type="term" value="P:lysyl-tRNA aminoacylation"/>
    <property type="evidence" value="ECO:0007669"/>
    <property type="project" value="InterPro"/>
</dbReference>
<evidence type="ECO:0000313" key="8">
    <source>
        <dbReference type="Proteomes" id="UP000015462"/>
    </source>
</evidence>
<dbReference type="PANTHER" id="PTHR42918:SF6">
    <property type="entry name" value="ELONGATION FACTOR P--(R)-BETA-LYSINE LIGASE"/>
    <property type="match status" value="1"/>
</dbReference>
<dbReference type="AlphaFoldDB" id="A0AB33Z2Q9"/>
<evidence type="ECO:0000259" key="6">
    <source>
        <dbReference type="PROSITE" id="PS50862"/>
    </source>
</evidence>
<dbReference type="Pfam" id="PF00152">
    <property type="entry name" value="tRNA-synt_2"/>
    <property type="match status" value="1"/>
</dbReference>
<organism evidence="7 8">
    <name type="scientific">Cycloclasticus pugetii</name>
    <dbReference type="NCBI Taxonomy" id="34068"/>
    <lineage>
        <taxon>Bacteria</taxon>
        <taxon>Pseudomonadati</taxon>
        <taxon>Pseudomonadota</taxon>
        <taxon>Gammaproteobacteria</taxon>
        <taxon>Thiotrichales</taxon>
        <taxon>Piscirickettsiaceae</taxon>
        <taxon>Cycloclasticus</taxon>
    </lineage>
</organism>
<evidence type="ECO:0000256" key="3">
    <source>
        <dbReference type="ARBA" id="ARBA00022741"/>
    </source>
</evidence>
<dbReference type="InterPro" id="IPR004525">
    <property type="entry name" value="EpmA"/>
</dbReference>
<dbReference type="GO" id="GO:0004824">
    <property type="term" value="F:lysine-tRNA ligase activity"/>
    <property type="evidence" value="ECO:0007669"/>
    <property type="project" value="InterPro"/>
</dbReference>
<keyword evidence="4" id="KW-0067">ATP-binding</keyword>
<reference evidence="7 8" key="1">
    <citation type="journal article" date="2013" name="Genome Announc.">
        <title>Genome Sequence of the Pyrene- and Fluoranthene-Degrading Bacterium Cycloclasticus sp. Strain PY97M.</title>
        <authorList>
            <person name="Cui Z."/>
            <person name="Xu G."/>
            <person name="Li Q."/>
            <person name="Gao W."/>
            <person name="Zheng L."/>
        </authorList>
    </citation>
    <scope>NUCLEOTIDE SEQUENCE [LARGE SCALE GENOMIC DNA]</scope>
    <source>
        <strain evidence="7 8">PY97M</strain>
    </source>
</reference>
<dbReference type="GO" id="GO:0000049">
    <property type="term" value="F:tRNA binding"/>
    <property type="evidence" value="ECO:0007669"/>
    <property type="project" value="TreeGrafter"/>
</dbReference>
<keyword evidence="8" id="KW-1185">Reference proteome</keyword>
<dbReference type="PANTHER" id="PTHR42918">
    <property type="entry name" value="LYSYL-TRNA SYNTHETASE"/>
    <property type="match status" value="1"/>
</dbReference>
<dbReference type="Proteomes" id="UP000015462">
    <property type="component" value="Unassembled WGS sequence"/>
</dbReference>
<dbReference type="EMBL" id="ASHL01000002">
    <property type="protein sequence ID" value="EPD13649.1"/>
    <property type="molecule type" value="Genomic_DNA"/>
</dbReference>
<keyword evidence="3" id="KW-0547">Nucleotide-binding</keyword>
<keyword evidence="2" id="KW-0436">Ligase</keyword>
<evidence type="ECO:0000313" key="7">
    <source>
        <dbReference type="EMBL" id="EPD13649.1"/>
    </source>
</evidence>
<gene>
    <name evidence="7" type="ORF">L196_03911</name>
</gene>